<dbReference type="SUPFAM" id="SSF52091">
    <property type="entry name" value="SpoIIaa-like"/>
    <property type="match status" value="1"/>
</dbReference>
<accession>A0ABV8LT82</accession>
<dbReference type="Pfam" id="PF13466">
    <property type="entry name" value="STAS_2"/>
    <property type="match status" value="1"/>
</dbReference>
<reference evidence="3" key="1">
    <citation type="journal article" date="2019" name="Int. J. Syst. Evol. Microbiol.">
        <title>The Global Catalogue of Microorganisms (GCM) 10K type strain sequencing project: providing services to taxonomists for standard genome sequencing and annotation.</title>
        <authorList>
            <consortium name="The Broad Institute Genomics Platform"/>
            <consortium name="The Broad Institute Genome Sequencing Center for Infectious Disease"/>
            <person name="Wu L."/>
            <person name="Ma J."/>
        </authorList>
    </citation>
    <scope>NUCLEOTIDE SEQUENCE [LARGE SCALE GENOMIC DNA]</scope>
    <source>
        <strain evidence="3">CGMCC 4.7289</strain>
    </source>
</reference>
<gene>
    <name evidence="2" type="ORF">ACFOZ4_27010</name>
</gene>
<dbReference type="InterPro" id="IPR002645">
    <property type="entry name" value="STAS_dom"/>
</dbReference>
<evidence type="ECO:0000259" key="1">
    <source>
        <dbReference type="PROSITE" id="PS50801"/>
    </source>
</evidence>
<dbReference type="EMBL" id="JBHSAY010000015">
    <property type="protein sequence ID" value="MFC4134276.1"/>
    <property type="molecule type" value="Genomic_DNA"/>
</dbReference>
<dbReference type="PROSITE" id="PS50801">
    <property type="entry name" value="STAS"/>
    <property type="match status" value="1"/>
</dbReference>
<organism evidence="2 3">
    <name type="scientific">Hamadaea flava</name>
    <dbReference type="NCBI Taxonomy" id="1742688"/>
    <lineage>
        <taxon>Bacteria</taxon>
        <taxon>Bacillati</taxon>
        <taxon>Actinomycetota</taxon>
        <taxon>Actinomycetes</taxon>
        <taxon>Micromonosporales</taxon>
        <taxon>Micromonosporaceae</taxon>
        <taxon>Hamadaea</taxon>
    </lineage>
</organism>
<comment type="caution">
    <text evidence="2">The sequence shown here is derived from an EMBL/GenBank/DDBJ whole genome shotgun (WGS) entry which is preliminary data.</text>
</comment>
<feature type="domain" description="STAS" evidence="1">
    <location>
        <begin position="43"/>
        <end position="100"/>
    </location>
</feature>
<proteinExistence type="predicted"/>
<name>A0ABV8LT82_9ACTN</name>
<evidence type="ECO:0000313" key="3">
    <source>
        <dbReference type="Proteomes" id="UP001595816"/>
    </source>
</evidence>
<keyword evidence="3" id="KW-1185">Reference proteome</keyword>
<protein>
    <submittedName>
        <fullName evidence="2">Lipid asymmetry maintenance protein MlaB</fullName>
    </submittedName>
</protein>
<dbReference type="RefSeq" id="WP_253761553.1">
    <property type="nucleotide sequence ID" value="NZ_JAMZDZ010000001.1"/>
</dbReference>
<evidence type="ECO:0000313" key="2">
    <source>
        <dbReference type="EMBL" id="MFC4134276.1"/>
    </source>
</evidence>
<dbReference type="Gene3D" id="3.30.750.24">
    <property type="entry name" value="STAS domain"/>
    <property type="match status" value="1"/>
</dbReference>
<dbReference type="Proteomes" id="UP001595816">
    <property type="component" value="Unassembled WGS sequence"/>
</dbReference>
<dbReference type="InterPro" id="IPR058548">
    <property type="entry name" value="MlaB-like_STAS"/>
</dbReference>
<dbReference type="InterPro" id="IPR036513">
    <property type="entry name" value="STAS_dom_sf"/>
</dbReference>
<sequence>MLSPETPPPEPVVWTLGPVLVRADIPVLCERLTTLLDAVDGVVVFDVSAVCRPDAVTVDALARLQLTARRRGRRIVITGASPRLLLLVSLIGVDGLLPLD</sequence>